<dbReference type="RefSeq" id="WP_044139563.1">
    <property type="nucleotide sequence ID" value="NZ_JXCL01000007.1"/>
</dbReference>
<evidence type="ECO:0000313" key="1">
    <source>
        <dbReference type="EMBL" id="KIL23815.1"/>
    </source>
</evidence>
<dbReference type="Pfam" id="PF22535">
    <property type="entry name" value="DUF7003"/>
    <property type="match status" value="1"/>
</dbReference>
<evidence type="ECO:0008006" key="3">
    <source>
        <dbReference type="Google" id="ProtNLM"/>
    </source>
</evidence>
<name>A0AB34R2M9_BACPU</name>
<sequence length="219" mass="26272">MNSTQILNILDEEFDNLNRPIFEWREMNYIGSKCTIIRLNHQQWLIAIQSFLLDKKGPYVTIDFYRNDTQNRYQNILMDDLTFKLDNNSYIPFSDIEPHHLQLIKEIKFNEDSFCLKNLNPHDEMDKSGKSFFRNLYEIPSFRNFLWKTPSSLLNFVGLKEGYEKVFETEEWEYPDYLTEPSETVSFKSFAQFLANEVDSVNVGIPNNHWMEWKDYDID</sequence>
<organism evidence="1 2">
    <name type="scientific">Bacillus pumilus</name>
    <name type="common">Bacillus mesentericus</name>
    <dbReference type="NCBI Taxonomy" id="1408"/>
    <lineage>
        <taxon>Bacteria</taxon>
        <taxon>Bacillati</taxon>
        <taxon>Bacillota</taxon>
        <taxon>Bacilli</taxon>
        <taxon>Bacillales</taxon>
        <taxon>Bacillaceae</taxon>
        <taxon>Bacillus</taxon>
    </lineage>
</organism>
<dbReference type="AlphaFoldDB" id="A0AB34R2M9"/>
<dbReference type="EMBL" id="JXCL01000007">
    <property type="protein sequence ID" value="KIL23815.1"/>
    <property type="molecule type" value="Genomic_DNA"/>
</dbReference>
<reference evidence="1 2" key="1">
    <citation type="submission" date="2014-12" db="EMBL/GenBank/DDBJ databases">
        <title>Draft Genome Sequences of Five Spore-Forming Food Isolates of Bacillus pumilus.</title>
        <authorList>
            <person name="de Jong A."/>
            <person name="van Heel A.J."/>
            <person name="Montalban-Lopez M."/>
            <person name="Krawczyk A.O."/>
            <person name="Berendsen E.M."/>
            <person name="Wells-Bennik M."/>
            <person name="Kuipers O.P."/>
        </authorList>
    </citation>
    <scope>NUCLEOTIDE SEQUENCE [LARGE SCALE GENOMIC DNA]</scope>
    <source>
        <strain evidence="1 2">B4127</strain>
    </source>
</reference>
<evidence type="ECO:0000313" key="2">
    <source>
        <dbReference type="Proteomes" id="UP000031978"/>
    </source>
</evidence>
<dbReference type="InterPro" id="IPR054272">
    <property type="entry name" value="DUF7003"/>
</dbReference>
<comment type="caution">
    <text evidence="1">The sequence shown here is derived from an EMBL/GenBank/DDBJ whole genome shotgun (WGS) entry which is preliminary data.</text>
</comment>
<gene>
    <name evidence="1" type="ORF">B4127_2748</name>
</gene>
<accession>A0AB34R2M9</accession>
<protein>
    <recommendedName>
        <fullName evidence="3">Group-specific protein</fullName>
    </recommendedName>
</protein>
<proteinExistence type="predicted"/>
<dbReference type="Proteomes" id="UP000031978">
    <property type="component" value="Unassembled WGS sequence"/>
</dbReference>